<dbReference type="EMBL" id="LAZR01038192">
    <property type="protein sequence ID" value="KKL20201.1"/>
    <property type="molecule type" value="Genomic_DNA"/>
</dbReference>
<gene>
    <name evidence="1" type="ORF">LCGC14_2457840</name>
</gene>
<dbReference type="NCBIfam" id="TIGR03491">
    <property type="entry name" value="TM0106 family RecB-like putative nuclease"/>
    <property type="match status" value="1"/>
</dbReference>
<proteinExistence type="predicted"/>
<accession>A0A0F9DRD1</accession>
<reference evidence="1" key="1">
    <citation type="journal article" date="2015" name="Nature">
        <title>Complex archaea that bridge the gap between prokaryotes and eukaryotes.</title>
        <authorList>
            <person name="Spang A."/>
            <person name="Saw J.H."/>
            <person name="Jorgensen S.L."/>
            <person name="Zaremba-Niedzwiedzka K."/>
            <person name="Martijn J."/>
            <person name="Lind A.E."/>
            <person name="van Eijk R."/>
            <person name="Schleper C."/>
            <person name="Guy L."/>
            <person name="Ettema T.J."/>
        </authorList>
    </citation>
    <scope>NUCLEOTIDE SEQUENCE</scope>
</reference>
<evidence type="ECO:0000313" key="1">
    <source>
        <dbReference type="EMBL" id="KKL20201.1"/>
    </source>
</evidence>
<sequence>MQQLDGQLVFSPSDLNNYLECRHLTQLDLAVANGELEPGEGRSKYSDLIARKGDEHEAAYLQSLKDAGKEVVELPSFNGTRSRADVAEATVEAIKAGAEVIYEAAFLGDGWGGYADFLLRTDRRSDLGDWSYEVADTKLARRTKPYFLLQLCLYGEQLARLQGLTPEWMHVILGSNERHRFRLAEFDAYYRKVKQRLLDEINASPLDTYPNPVSHCELCRWSEHCDQRRIDDDHLSLVAGMRSDQVIRLDGAGIPTLDALALAAPDTAVPRMAGTTFEKLRRQAALQLDQRKTDEPSYELLAPEEQRGLALLPPPSVGDLFFDIEGDPLYEDGLEYLFGVVAVDPAGNPSVDPETYAATQTATVAGTPKPPASIAADSYDSPTETLTLTLGLSPDDAAA</sequence>
<dbReference type="InterPro" id="IPR019993">
    <property type="entry name" value="RecB_nuclease_TM0106_put"/>
</dbReference>
<name>A0A0F9DRD1_9ZZZZ</name>
<dbReference type="AlphaFoldDB" id="A0A0F9DRD1"/>
<organism evidence="1">
    <name type="scientific">marine sediment metagenome</name>
    <dbReference type="NCBI Taxonomy" id="412755"/>
    <lineage>
        <taxon>unclassified sequences</taxon>
        <taxon>metagenomes</taxon>
        <taxon>ecological metagenomes</taxon>
    </lineage>
</organism>
<comment type="caution">
    <text evidence="1">The sequence shown here is derived from an EMBL/GenBank/DDBJ whole genome shotgun (WGS) entry which is preliminary data.</text>
</comment>
<protein>
    <submittedName>
        <fullName evidence="1">Uncharacterized protein</fullName>
    </submittedName>
</protein>